<gene>
    <name evidence="1" type="ORF">SDC9_83457</name>
</gene>
<accession>A0A644ZDR9</accession>
<dbReference type="AlphaFoldDB" id="A0A644ZDR9"/>
<organism evidence="1">
    <name type="scientific">bioreactor metagenome</name>
    <dbReference type="NCBI Taxonomy" id="1076179"/>
    <lineage>
        <taxon>unclassified sequences</taxon>
        <taxon>metagenomes</taxon>
        <taxon>ecological metagenomes</taxon>
    </lineage>
</organism>
<proteinExistence type="predicted"/>
<evidence type="ECO:0000313" key="1">
    <source>
        <dbReference type="EMBL" id="MPM36853.1"/>
    </source>
</evidence>
<dbReference type="EMBL" id="VSSQ01007746">
    <property type="protein sequence ID" value="MPM36853.1"/>
    <property type="molecule type" value="Genomic_DNA"/>
</dbReference>
<sequence length="76" mass="8800">MEQDKMRRHFILFHIDITILIGAAAEKGFGLTILNNLIHFTMLRKYQNVTEVRAWSADRACVPETNCILRSHKSKS</sequence>
<comment type="caution">
    <text evidence="1">The sequence shown here is derived from an EMBL/GenBank/DDBJ whole genome shotgun (WGS) entry which is preliminary data.</text>
</comment>
<name>A0A644ZDR9_9ZZZZ</name>
<reference evidence="1" key="1">
    <citation type="submission" date="2019-08" db="EMBL/GenBank/DDBJ databases">
        <authorList>
            <person name="Kucharzyk K."/>
            <person name="Murdoch R.W."/>
            <person name="Higgins S."/>
            <person name="Loffler F."/>
        </authorList>
    </citation>
    <scope>NUCLEOTIDE SEQUENCE</scope>
</reference>
<protein>
    <submittedName>
        <fullName evidence="1">Uncharacterized protein</fullName>
    </submittedName>
</protein>